<evidence type="ECO:0000313" key="7">
    <source>
        <dbReference type="Proteomes" id="UP000001593"/>
    </source>
</evidence>
<protein>
    <recommendedName>
        <fullName evidence="5">Amino acid transporter transmembrane domain-containing protein</fullName>
    </recommendedName>
</protein>
<evidence type="ECO:0000256" key="2">
    <source>
        <dbReference type="ARBA" id="ARBA00022692"/>
    </source>
</evidence>
<evidence type="ECO:0000256" key="3">
    <source>
        <dbReference type="ARBA" id="ARBA00022989"/>
    </source>
</evidence>
<dbReference type="Pfam" id="PF01490">
    <property type="entry name" value="Aa_trans"/>
    <property type="match status" value="1"/>
</dbReference>
<keyword evidence="2" id="KW-0812">Transmembrane</keyword>
<feature type="non-terminal residue" evidence="6">
    <location>
        <position position="1"/>
    </location>
</feature>
<evidence type="ECO:0000256" key="1">
    <source>
        <dbReference type="ARBA" id="ARBA00004370"/>
    </source>
</evidence>
<comment type="subcellular location">
    <subcellularLocation>
        <location evidence="1">Membrane</location>
    </subcellularLocation>
</comment>
<organism evidence="6 7">
    <name type="scientific">Nematostella vectensis</name>
    <name type="common">Starlet sea anemone</name>
    <dbReference type="NCBI Taxonomy" id="45351"/>
    <lineage>
        <taxon>Eukaryota</taxon>
        <taxon>Metazoa</taxon>
        <taxon>Cnidaria</taxon>
        <taxon>Anthozoa</taxon>
        <taxon>Hexacorallia</taxon>
        <taxon>Actiniaria</taxon>
        <taxon>Edwardsiidae</taxon>
        <taxon>Nematostella</taxon>
    </lineage>
</organism>
<proteinExistence type="predicted"/>
<accession>A7TD86</accession>
<reference evidence="6 7" key="1">
    <citation type="journal article" date="2007" name="Science">
        <title>Sea anemone genome reveals ancestral eumetazoan gene repertoire and genomic organization.</title>
        <authorList>
            <person name="Putnam N.H."/>
            <person name="Srivastava M."/>
            <person name="Hellsten U."/>
            <person name="Dirks B."/>
            <person name="Chapman J."/>
            <person name="Salamov A."/>
            <person name="Terry A."/>
            <person name="Shapiro H."/>
            <person name="Lindquist E."/>
            <person name="Kapitonov V.V."/>
            <person name="Jurka J."/>
            <person name="Genikhovich G."/>
            <person name="Grigoriev I.V."/>
            <person name="Lucas S.M."/>
            <person name="Steele R.E."/>
            <person name="Finnerty J.R."/>
            <person name="Technau U."/>
            <person name="Martindale M.Q."/>
            <person name="Rokhsar D.S."/>
        </authorList>
    </citation>
    <scope>NUCLEOTIDE SEQUENCE [LARGE SCALE GENOMIC DNA]</scope>
    <source>
        <strain evidence="7">CH2 X CH6</strain>
    </source>
</reference>
<dbReference type="Proteomes" id="UP000001593">
    <property type="component" value="Unassembled WGS sequence"/>
</dbReference>
<gene>
    <name evidence="6" type="ORF">NEMVEDRAFT_v1g69471</name>
</gene>
<dbReference type="GO" id="GO:0016020">
    <property type="term" value="C:membrane"/>
    <property type="evidence" value="ECO:0007669"/>
    <property type="project" value="UniProtKB-SubCell"/>
</dbReference>
<keyword evidence="3" id="KW-1133">Transmembrane helix</keyword>
<dbReference type="EMBL" id="DS477422">
    <property type="protein sequence ID" value="EDO25967.1"/>
    <property type="molecule type" value="Genomic_DNA"/>
</dbReference>
<keyword evidence="4" id="KW-0472">Membrane</keyword>
<evidence type="ECO:0000259" key="5">
    <source>
        <dbReference type="Pfam" id="PF01490"/>
    </source>
</evidence>
<sequence>LLTRTTLVLSTCGIAVAIPHLGLLMSIFGSLLGACISFILPCALHLTLKRDQLRCYQVVLEVLVIIFG</sequence>
<keyword evidence="7" id="KW-1185">Reference proteome</keyword>
<dbReference type="InParanoid" id="A7TD86"/>
<dbReference type="AlphaFoldDB" id="A7TD86"/>
<dbReference type="InterPro" id="IPR013057">
    <property type="entry name" value="AA_transpt_TM"/>
</dbReference>
<feature type="domain" description="Amino acid transporter transmembrane" evidence="5">
    <location>
        <begin position="2"/>
        <end position="67"/>
    </location>
</feature>
<evidence type="ECO:0000313" key="6">
    <source>
        <dbReference type="EMBL" id="EDO25967.1"/>
    </source>
</evidence>
<evidence type="ECO:0000256" key="4">
    <source>
        <dbReference type="ARBA" id="ARBA00023136"/>
    </source>
</evidence>
<dbReference type="HOGENOM" id="CLU_036432_0_0_1"/>
<dbReference type="PhylomeDB" id="A7TD86"/>
<feature type="non-terminal residue" evidence="6">
    <location>
        <position position="68"/>
    </location>
</feature>
<name>A7TD86_NEMVE</name>